<dbReference type="EMBL" id="AFWV01000008">
    <property type="protein sequence ID" value="EGV18134.1"/>
    <property type="molecule type" value="Genomic_DNA"/>
</dbReference>
<dbReference type="PANTHER" id="PTHR36174:SF1">
    <property type="entry name" value="LIPID II:GLYCINE GLYCYLTRANSFERASE"/>
    <property type="match status" value="1"/>
</dbReference>
<sequence>MSTELSIRTIAQSDYPTWNQFVADSPSGSVYALSTYLDVLCSATNSKFSIVGLFKGSELVGGMPLYLSRFGPGWIAANRLLLYYHSPVIREYSTKVPYERTSRQLAIMQTLESHLRAFDCLHLLLHVRHPIEDARAFLSKGWDVRPNYSYVVDIADLQSAWGRVHQNLRRLIDRATTSGLTVTDDDDFDSFYRLHIDTHRRKGAPLYLKEPAFRRYVQALKAQDLCRLYHARLPTGESVATQLVLTGGHPVSHTVCAGADSAHLTLGSSPFLRWKAFESLSALGYSGNDLTDAALNDVTRFKAQLGGELVQNWVATRPGNRLFKLYRVTRQTTRRTKSALRRLR</sequence>
<dbReference type="PANTHER" id="PTHR36174">
    <property type="entry name" value="LIPID II:GLYCINE GLYCYLTRANSFERASE"/>
    <property type="match status" value="1"/>
</dbReference>
<evidence type="ECO:0000313" key="2">
    <source>
        <dbReference type="EMBL" id="EGV18134.1"/>
    </source>
</evidence>
<dbReference type="SUPFAM" id="SSF55729">
    <property type="entry name" value="Acyl-CoA N-acyltransferases (Nat)"/>
    <property type="match status" value="1"/>
</dbReference>
<dbReference type="InterPro" id="IPR038740">
    <property type="entry name" value="BioF2-like_GNAT_dom"/>
</dbReference>
<dbReference type="STRING" id="768671.ThimaDRAFT_2673"/>
<keyword evidence="3" id="KW-1185">Reference proteome</keyword>
<organism evidence="2 3">
    <name type="scientific">Thiocapsa marina 5811</name>
    <dbReference type="NCBI Taxonomy" id="768671"/>
    <lineage>
        <taxon>Bacteria</taxon>
        <taxon>Pseudomonadati</taxon>
        <taxon>Pseudomonadota</taxon>
        <taxon>Gammaproteobacteria</taxon>
        <taxon>Chromatiales</taxon>
        <taxon>Chromatiaceae</taxon>
        <taxon>Thiocapsa</taxon>
    </lineage>
</organism>
<feature type="domain" description="BioF2-like acetyltransferase" evidence="1">
    <location>
        <begin position="164"/>
        <end position="292"/>
    </location>
</feature>
<dbReference type="InterPro" id="IPR050644">
    <property type="entry name" value="PG_Glycine_Bridge_Synth"/>
</dbReference>
<dbReference type="Proteomes" id="UP000005459">
    <property type="component" value="Unassembled WGS sequence"/>
</dbReference>
<name>F9UCM1_9GAMM</name>
<dbReference type="Gene3D" id="3.40.630.30">
    <property type="match status" value="1"/>
</dbReference>
<reference evidence="2 3" key="1">
    <citation type="submission" date="2011-06" db="EMBL/GenBank/DDBJ databases">
        <title>The draft genome of Thiocapsa marina 5811.</title>
        <authorList>
            <consortium name="US DOE Joint Genome Institute (JGI-PGF)"/>
            <person name="Lucas S."/>
            <person name="Han J."/>
            <person name="Cheng J.-F."/>
            <person name="Goodwin L."/>
            <person name="Pitluck S."/>
            <person name="Peters L."/>
            <person name="Land M.L."/>
            <person name="Hauser L."/>
            <person name="Vogl K."/>
            <person name="Liu Z."/>
            <person name="Imhoff J."/>
            <person name="Thiel V."/>
            <person name="Frigaard N.-U."/>
            <person name="Bryant D."/>
            <person name="Woyke T.J."/>
        </authorList>
    </citation>
    <scope>NUCLEOTIDE SEQUENCE [LARGE SCALE GENOMIC DNA]</scope>
    <source>
        <strain evidence="2 3">5811</strain>
    </source>
</reference>
<dbReference type="Pfam" id="PF13480">
    <property type="entry name" value="Acetyltransf_6"/>
    <property type="match status" value="1"/>
</dbReference>
<proteinExistence type="predicted"/>
<dbReference type="InterPro" id="IPR016181">
    <property type="entry name" value="Acyl_CoA_acyltransferase"/>
</dbReference>
<dbReference type="RefSeq" id="WP_007193546.1">
    <property type="nucleotide sequence ID" value="NZ_AFWV01000008.1"/>
</dbReference>
<gene>
    <name evidence="2" type="ORF">ThimaDRAFT_2673</name>
</gene>
<accession>F9UCM1</accession>
<evidence type="ECO:0000313" key="3">
    <source>
        <dbReference type="Proteomes" id="UP000005459"/>
    </source>
</evidence>
<evidence type="ECO:0000259" key="1">
    <source>
        <dbReference type="Pfam" id="PF13480"/>
    </source>
</evidence>
<protein>
    <recommendedName>
        <fullName evidence="1">BioF2-like acetyltransferase domain-containing protein</fullName>
    </recommendedName>
</protein>
<dbReference type="eggNOG" id="COG5653">
    <property type="taxonomic scope" value="Bacteria"/>
</dbReference>
<dbReference type="OrthoDB" id="9773932at2"/>
<dbReference type="AlphaFoldDB" id="F9UCM1"/>